<feature type="compositionally biased region" description="Low complexity" evidence="2">
    <location>
        <begin position="104"/>
        <end position="128"/>
    </location>
</feature>
<dbReference type="InterPro" id="IPR036397">
    <property type="entry name" value="RNaseH_sf"/>
</dbReference>
<proteinExistence type="inferred from homology"/>
<evidence type="ECO:0000259" key="3">
    <source>
        <dbReference type="PROSITE" id="PS50821"/>
    </source>
</evidence>
<dbReference type="InterPro" id="IPR012337">
    <property type="entry name" value="RNaseH-like_sf"/>
</dbReference>
<dbReference type="OrthoDB" id="445936at2759"/>
<evidence type="ECO:0000256" key="2">
    <source>
        <dbReference type="SAM" id="MobiDB-lite"/>
    </source>
</evidence>
<dbReference type="InterPro" id="IPR003165">
    <property type="entry name" value="Piwi"/>
</dbReference>
<feature type="region of interest" description="Disordered" evidence="2">
    <location>
        <begin position="1"/>
        <end position="128"/>
    </location>
</feature>
<feature type="compositionally biased region" description="Polar residues" evidence="2">
    <location>
        <begin position="52"/>
        <end position="65"/>
    </location>
</feature>
<feature type="domain" description="PAZ" evidence="3">
    <location>
        <begin position="306"/>
        <end position="405"/>
    </location>
</feature>
<dbReference type="SMART" id="SM00949">
    <property type="entry name" value="PAZ"/>
    <property type="match status" value="1"/>
</dbReference>
<dbReference type="AlphaFoldDB" id="A0A7R9BNN5"/>
<feature type="region of interest" description="Disordered" evidence="2">
    <location>
        <begin position="864"/>
        <end position="995"/>
    </location>
</feature>
<name>A0A7R9BNN5_9CRUS</name>
<dbReference type="PROSITE" id="PS50821">
    <property type="entry name" value="PAZ"/>
    <property type="match status" value="1"/>
</dbReference>
<feature type="compositionally biased region" description="Low complexity" evidence="2">
    <location>
        <begin position="955"/>
        <end position="967"/>
    </location>
</feature>
<comment type="similarity">
    <text evidence="1">Belongs to the argonaute family.</text>
</comment>
<keyword evidence="6" id="KW-1185">Reference proteome</keyword>
<organism evidence="5">
    <name type="scientific">Notodromas monacha</name>
    <dbReference type="NCBI Taxonomy" id="399045"/>
    <lineage>
        <taxon>Eukaryota</taxon>
        <taxon>Metazoa</taxon>
        <taxon>Ecdysozoa</taxon>
        <taxon>Arthropoda</taxon>
        <taxon>Crustacea</taxon>
        <taxon>Oligostraca</taxon>
        <taxon>Ostracoda</taxon>
        <taxon>Podocopa</taxon>
        <taxon>Podocopida</taxon>
        <taxon>Cypridocopina</taxon>
        <taxon>Cypridoidea</taxon>
        <taxon>Cyprididae</taxon>
        <taxon>Notodromas</taxon>
    </lineage>
</organism>
<dbReference type="PANTHER" id="PTHR22891">
    <property type="entry name" value="EUKARYOTIC TRANSLATION INITIATION FACTOR 2C"/>
    <property type="match status" value="1"/>
</dbReference>
<evidence type="ECO:0000256" key="1">
    <source>
        <dbReference type="RuleBase" id="RU361178"/>
    </source>
</evidence>
<evidence type="ECO:0000259" key="4">
    <source>
        <dbReference type="PROSITE" id="PS50822"/>
    </source>
</evidence>
<evidence type="ECO:0000313" key="5">
    <source>
        <dbReference type="EMBL" id="CAD7277325.1"/>
    </source>
</evidence>
<feature type="compositionally biased region" description="Basic and acidic residues" evidence="2">
    <location>
        <begin position="983"/>
        <end position="994"/>
    </location>
</feature>
<protein>
    <submittedName>
        <fullName evidence="5">Uncharacterized protein</fullName>
    </submittedName>
</protein>
<dbReference type="InterPro" id="IPR036085">
    <property type="entry name" value="PAZ_dom_sf"/>
</dbReference>
<feature type="domain" description="Piwi" evidence="4">
    <location>
        <begin position="569"/>
        <end position="858"/>
    </location>
</feature>
<sequence length="1065" mass="118458">MSGDRGQRRALLPTPGAVPVVPRNEQPQGRRHPLLPTPGPSVGRVPEVQRPRNPSSLNQPGSSNDPFAFWDEQSRTGYSGRGRGRGIRPLPYQRQLPPGIPVDTSGPSSYTKPTSTPSVTSVSRVTPTWSPLDNPETVVSNAIRVECRSGLTVFRHAINCVPAVKGVKVAKVGMRTIEGLPNPKLLSEFCDSVFLPENLAVSLTGVVTLGDQEFRVTVNPYGGEELKNKKAFLSAVFHKVFTKMGFYPMYGAYFKPDQMSSSSKNKQDAFSGFVKAVMETDSGLLLHLNSMSRLVPMDNVLAIMGRVHDSVSPSTRSLKIKEALIGSILFTKHVLLRYRIVDVDFTQNPKSTFSLQSGQSITFEDYFRKKYGLTVTVPDQPLLVCESMKCDRTVLLVPEFCYLSTTRITSSMFKGSGMTPDDKFDSIQELIRRMNGDEKVKKFLSSWGLEISDELCSFPCRKLPKVTLGFKEEERAAPDDWTMLLKNGRFAHTVPLLRWLVVCPQRNAKLVENFVAQLKSCADNSGMIVEMPVLKTITSNSPQTRDYLTLIRSALKFYYNEDKDRSLQLIVVVMNPRREDIYTSVKTLLRFEYKIPSQFIVAGTILRDGTTRKLALKVLTQIVAKIGGWPWEIRIPQNVAFTEEGIMFIGMDACHLIGKRVSILAFVASMNKNASEFRTSLEVLDQGMELWENLHVHMKNALAAWAVKNNGLPKHVVVHRDGTSFARFDTLQVVEIDGMNAVLKGDGRRNIGLCFMCVCKRIKPRFVVKEPGQRKPRNYSNLPQGTVVEQGAVMEGWRNFFLAPQNLKVGTLSPIHVFVLRDDTTLKDEEVKFFTYALCHVYYNWTGPIRVPATLQPAALKQKEAKKANVDEKIDRDSAKKDVRKKEEKQKQGGQKAQGKPVKDGTSDGKEPGAEKSKADLRKERRAIQEAQRAAKELSKPAEKPSTKAKTENKSSPAAASASVSNSETKTTTTGVLSRGKPKVKEASPADVKTKPTSLAAPLALPHLPSPCPEDEIFAHLPVFGGQFHPAVVKFGLQMHRGLLRGSTTRVFGLLHTLSQVLRDY</sequence>
<gene>
    <name evidence="5" type="ORF">NMOB1V02_LOCUS5060</name>
</gene>
<dbReference type="Gene3D" id="2.170.260.10">
    <property type="entry name" value="paz domain"/>
    <property type="match status" value="1"/>
</dbReference>
<dbReference type="PROSITE" id="PS50822">
    <property type="entry name" value="PIWI"/>
    <property type="match status" value="1"/>
</dbReference>
<dbReference type="EMBL" id="OA882907">
    <property type="protein sequence ID" value="CAD7277325.1"/>
    <property type="molecule type" value="Genomic_DNA"/>
</dbReference>
<dbReference type="SMART" id="SM00950">
    <property type="entry name" value="Piwi"/>
    <property type="match status" value="1"/>
</dbReference>
<dbReference type="SUPFAM" id="SSF53098">
    <property type="entry name" value="Ribonuclease H-like"/>
    <property type="match status" value="1"/>
</dbReference>
<dbReference type="Proteomes" id="UP000678499">
    <property type="component" value="Unassembled WGS sequence"/>
</dbReference>
<dbReference type="EMBL" id="CAJPEX010000870">
    <property type="protein sequence ID" value="CAG0917477.1"/>
    <property type="molecule type" value="Genomic_DNA"/>
</dbReference>
<dbReference type="GO" id="GO:0003723">
    <property type="term" value="F:RNA binding"/>
    <property type="evidence" value="ECO:0007669"/>
    <property type="project" value="InterPro"/>
</dbReference>
<reference evidence="5" key="1">
    <citation type="submission" date="2020-11" db="EMBL/GenBank/DDBJ databases">
        <authorList>
            <person name="Tran Van P."/>
        </authorList>
    </citation>
    <scope>NUCLEOTIDE SEQUENCE</scope>
</reference>
<feature type="compositionally biased region" description="Basic and acidic residues" evidence="2">
    <location>
        <begin position="901"/>
        <end position="953"/>
    </location>
</feature>
<dbReference type="Gene3D" id="3.40.50.2300">
    <property type="match status" value="1"/>
</dbReference>
<dbReference type="InterPro" id="IPR003100">
    <property type="entry name" value="PAZ_dom"/>
</dbReference>
<dbReference type="SUPFAM" id="SSF101690">
    <property type="entry name" value="PAZ domain"/>
    <property type="match status" value="1"/>
</dbReference>
<evidence type="ECO:0000313" key="6">
    <source>
        <dbReference type="Proteomes" id="UP000678499"/>
    </source>
</evidence>
<dbReference type="Pfam" id="PF02170">
    <property type="entry name" value="PAZ"/>
    <property type="match status" value="1"/>
</dbReference>
<dbReference type="Gene3D" id="3.30.420.10">
    <property type="entry name" value="Ribonuclease H-like superfamily/Ribonuclease H"/>
    <property type="match status" value="1"/>
</dbReference>
<dbReference type="GO" id="GO:0034587">
    <property type="term" value="P:piRNA processing"/>
    <property type="evidence" value="ECO:0007669"/>
    <property type="project" value="UniProtKB-ARBA"/>
</dbReference>
<feature type="non-terminal residue" evidence="5">
    <location>
        <position position="1065"/>
    </location>
</feature>
<accession>A0A7R9BNN5</accession>
<dbReference type="Pfam" id="PF02171">
    <property type="entry name" value="Piwi"/>
    <property type="match status" value="1"/>
</dbReference>
<feature type="compositionally biased region" description="Basic and acidic residues" evidence="2">
    <location>
        <begin position="864"/>
        <end position="891"/>
    </location>
</feature>